<dbReference type="Proteomes" id="UP000019116">
    <property type="component" value="Chromosome 7D"/>
</dbReference>
<protein>
    <recommendedName>
        <fullName evidence="3">F-box domain-containing protein</fullName>
    </recommendedName>
</protein>
<dbReference type="OMA" id="VEDYICC"/>
<name>A0A3B6TY89_WHEAT</name>
<keyword evidence="2" id="KW-1185">Reference proteome</keyword>
<accession>A0A3B6TY89</accession>
<reference evidence="1" key="1">
    <citation type="submission" date="2018-08" db="EMBL/GenBank/DDBJ databases">
        <authorList>
            <person name="Rossello M."/>
        </authorList>
    </citation>
    <scope>NUCLEOTIDE SEQUENCE [LARGE SCALE GENOMIC DNA]</scope>
    <source>
        <strain evidence="1">cv. Chinese Spring</strain>
    </source>
</reference>
<dbReference type="AlphaFoldDB" id="A0A3B6TY89"/>
<dbReference type="Gramene" id="TraesWEE_scaffold_005564_01G001200.1">
    <property type="protein sequence ID" value="TraesWEE_scaffold_005564_01G001200.1"/>
    <property type="gene ID" value="TraesWEE_scaffold_005564_01G001200"/>
</dbReference>
<evidence type="ECO:0000313" key="2">
    <source>
        <dbReference type="Proteomes" id="UP000019116"/>
    </source>
</evidence>
<dbReference type="Gramene" id="TraesCLE_scaffold_040003_01G000100.1">
    <property type="protein sequence ID" value="TraesCLE_scaffold_040003_01G000100.1"/>
    <property type="gene ID" value="TraesCLE_scaffold_040003_01G000100"/>
</dbReference>
<dbReference type="Gramene" id="TraesCS7D03G1188100.1">
    <property type="protein sequence ID" value="TraesCS7D03G1188100.1.CDS"/>
    <property type="gene ID" value="TraesCS7D03G1188100"/>
</dbReference>
<dbReference type="Gramene" id="TraesCS7D02G502100.1">
    <property type="protein sequence ID" value="TraesCS7D02G502100.1"/>
    <property type="gene ID" value="TraesCS7D02G502100"/>
</dbReference>
<dbReference type="EnsemblPlants" id="TraesCS7D02G502100.1">
    <property type="protein sequence ID" value="TraesCS7D02G502100.1"/>
    <property type="gene ID" value="TraesCS7D02G502100"/>
</dbReference>
<dbReference type="InterPro" id="IPR036047">
    <property type="entry name" value="F-box-like_dom_sf"/>
</dbReference>
<dbReference type="STRING" id="4565.A0A3B6TY89"/>
<dbReference type="OrthoDB" id="10419358at2759"/>
<dbReference type="PANTHER" id="PTHR31264:SF16">
    <property type="entry name" value="F-BOX DOMAIN-CONTAINING PROTEIN"/>
    <property type="match status" value="1"/>
</dbReference>
<evidence type="ECO:0008006" key="3">
    <source>
        <dbReference type="Google" id="ProtNLM"/>
    </source>
</evidence>
<organism evidence="1">
    <name type="scientific">Triticum aestivum</name>
    <name type="common">Wheat</name>
    <dbReference type="NCBI Taxonomy" id="4565"/>
    <lineage>
        <taxon>Eukaryota</taxon>
        <taxon>Viridiplantae</taxon>
        <taxon>Streptophyta</taxon>
        <taxon>Embryophyta</taxon>
        <taxon>Tracheophyta</taxon>
        <taxon>Spermatophyta</taxon>
        <taxon>Magnoliopsida</taxon>
        <taxon>Liliopsida</taxon>
        <taxon>Poales</taxon>
        <taxon>Poaceae</taxon>
        <taxon>BOP clade</taxon>
        <taxon>Pooideae</taxon>
        <taxon>Triticodae</taxon>
        <taxon>Triticeae</taxon>
        <taxon>Triticinae</taxon>
        <taxon>Triticum</taxon>
    </lineage>
</organism>
<dbReference type="SUPFAM" id="SSF81383">
    <property type="entry name" value="F-box domain"/>
    <property type="match status" value="1"/>
</dbReference>
<dbReference type="PANTHER" id="PTHR31264">
    <property type="entry name" value="OS07G0554500 PROTEIN-RELATED"/>
    <property type="match status" value="1"/>
</dbReference>
<proteinExistence type="predicted"/>
<evidence type="ECO:0000313" key="1">
    <source>
        <dbReference type="EnsemblPlants" id="TraesCS7D02G502100.1"/>
    </source>
</evidence>
<sequence>MASSLMSIPDHLKAEIFVRLPELEDLARTAATCVTFRRVVADGSFRRRFRLLHAPPLLGILDRDGFHPALPPHPSVPAARALAHAADFTFSFLPSHRRWAVQDVRDGRILLAANPEPQLFTELVVCDPLHQRHILLPQVPHDLAASPEFPLPVAHRCHLFIASPRAGENMAAAAMEEAARTFIVVMIAHCETGVAAFVFSSSTRQWQAAASKGWSDLFPCQGESAMMSSMHPKFVGRHYAYGCFYLESTMNKKLLTSDTRRMEFSIVDVPCETSNMFGLAIVEAGEDMIGMFDIHNDLRYYIRGNKGESSSQWKIKKTISLPSDYQYYIQASTERYLLLRKIGPLQSISSSPKMLEVEYVSMDVKTLQLERVCELACGRWRVQECAHVEVVVVLLDFSCSAAAGGAWMLGWRTQYDKRPRPTVARDPARPILAAKSLTLPIFSPRGFLPGGWVLFRRRPTPIHLPMATDKKGELLLTEIPDHPLTEILLRACAACSTFRRIATDGSFRRRFRRLHAPPLLGFVDREGFHPPLPPHPAAPVARALARVADFSFSFLPSHCSWTVRDVRDGRVLLARDTDHQEDEQPPVFMDLVPSLIPPSEDEAAAAVEETAFRVIWFAHSNIKVYILVFSSSTRQWRAAASQGLTDLLTGEGQLTMITPQHPLFRGHYYACGCVYWKWMTNERWKKLLVLDTRRMEFSIADLPLEAWNMADIAIVEAGEDKLGLFGLRDEFADVLCYIVGRKQGENLSHWQTEKTISLDYSYQHCIGATTGRYLLLEREEGSLFRWLGLDSLNMEYFSLDVETLHLERVCDKPISSGTSRTHLYTNFPPPLLSSPTI</sequence>
<reference evidence="1" key="2">
    <citation type="submission" date="2018-10" db="UniProtKB">
        <authorList>
            <consortium name="EnsemblPlants"/>
        </authorList>
    </citation>
    <scope>IDENTIFICATION</scope>
</reference>